<dbReference type="InterPro" id="IPR035977">
    <property type="entry name" value="Ribosomal_bL36_sp"/>
</dbReference>
<dbReference type="Pfam" id="PF00444">
    <property type="entry name" value="Ribosomal_L36"/>
    <property type="match status" value="1"/>
</dbReference>
<dbReference type="Proteomes" id="UP000005845">
    <property type="component" value="Unassembled WGS sequence"/>
</dbReference>
<dbReference type="NCBIfam" id="TIGR01022">
    <property type="entry name" value="rpmJ_bact"/>
    <property type="match status" value="1"/>
</dbReference>
<dbReference type="GO" id="GO:0003735">
    <property type="term" value="F:structural constituent of ribosome"/>
    <property type="evidence" value="ECO:0007669"/>
    <property type="project" value="InterPro"/>
</dbReference>
<evidence type="ECO:0000256" key="5">
    <source>
        <dbReference type="HAMAP-Rule" id="MF_00251"/>
    </source>
</evidence>
<evidence type="ECO:0000256" key="1">
    <source>
        <dbReference type="ARBA" id="ARBA00007645"/>
    </source>
</evidence>
<accession>H5U484</accession>
<dbReference type="GO" id="GO:0005840">
    <property type="term" value="C:ribosome"/>
    <property type="evidence" value="ECO:0007669"/>
    <property type="project" value="UniProtKB-KW"/>
</dbReference>
<evidence type="ECO:0000313" key="8">
    <source>
        <dbReference type="Proteomes" id="UP000005845"/>
    </source>
</evidence>
<comment type="similarity">
    <text evidence="1 5 6">Belongs to the bacterial ribosomal protein bL36 family.</text>
</comment>
<dbReference type="GO" id="GO:1990904">
    <property type="term" value="C:ribonucleoprotein complex"/>
    <property type="evidence" value="ECO:0007669"/>
    <property type="project" value="UniProtKB-KW"/>
</dbReference>
<protein>
    <recommendedName>
        <fullName evidence="4 5">Large ribosomal subunit protein bL36</fullName>
    </recommendedName>
</protein>
<keyword evidence="3 5" id="KW-0687">Ribonucleoprotein</keyword>
<evidence type="ECO:0000256" key="6">
    <source>
        <dbReference type="RuleBase" id="RU000571"/>
    </source>
</evidence>
<dbReference type="AlphaFoldDB" id="H5U484"/>
<keyword evidence="2 5" id="KW-0689">Ribosomal protein</keyword>
<sequence length="59" mass="6705">MVADGIDCLTITTIVYNSVMKVRNSVRSLKNKPGAQVVRRRGRIFVINKKDPRYKGRQG</sequence>
<dbReference type="InterPro" id="IPR047621">
    <property type="entry name" value="Ribosomal_L36_bact"/>
</dbReference>
<dbReference type="InterPro" id="IPR000473">
    <property type="entry name" value="Ribosomal_bL36"/>
</dbReference>
<dbReference type="PANTHER" id="PTHR47781">
    <property type="entry name" value="50S RIBOSOMAL PROTEIN L36 2"/>
    <property type="match status" value="1"/>
</dbReference>
<reference evidence="7 8" key="1">
    <citation type="submission" date="2012-02" db="EMBL/GenBank/DDBJ databases">
        <title>Whole genome shotgun sequence of Gordonia sputi NBRC 100414.</title>
        <authorList>
            <person name="Yoshida I."/>
            <person name="Hosoyama A."/>
            <person name="Tsuchikane K."/>
            <person name="Katsumata H."/>
            <person name="Yamazaki S."/>
            <person name="Fujita N."/>
        </authorList>
    </citation>
    <scope>NUCLEOTIDE SEQUENCE [LARGE SCALE GENOMIC DNA]</scope>
    <source>
        <strain evidence="7 8">NBRC 100414</strain>
    </source>
</reference>
<dbReference type="GO" id="GO:0006412">
    <property type="term" value="P:translation"/>
    <property type="evidence" value="ECO:0007669"/>
    <property type="project" value="UniProtKB-UniRule"/>
</dbReference>
<evidence type="ECO:0000256" key="3">
    <source>
        <dbReference type="ARBA" id="ARBA00023274"/>
    </source>
</evidence>
<evidence type="ECO:0000256" key="2">
    <source>
        <dbReference type="ARBA" id="ARBA00022980"/>
    </source>
</evidence>
<comment type="caution">
    <text evidence="7">The sequence shown here is derived from an EMBL/GenBank/DDBJ whole genome shotgun (WGS) entry which is preliminary data.</text>
</comment>
<keyword evidence="8" id="KW-1185">Reference proteome</keyword>
<organism evidence="7 8">
    <name type="scientific">Gordonia sputi NBRC 100414</name>
    <dbReference type="NCBI Taxonomy" id="1089453"/>
    <lineage>
        <taxon>Bacteria</taxon>
        <taxon>Bacillati</taxon>
        <taxon>Actinomycetota</taxon>
        <taxon>Actinomycetes</taxon>
        <taxon>Mycobacteriales</taxon>
        <taxon>Gordoniaceae</taxon>
        <taxon>Gordonia</taxon>
    </lineage>
</organism>
<dbReference type="SUPFAM" id="SSF57840">
    <property type="entry name" value="Ribosomal protein L36"/>
    <property type="match status" value="1"/>
</dbReference>
<dbReference type="EMBL" id="BAFC01000102">
    <property type="protein sequence ID" value="GAB40542.1"/>
    <property type="molecule type" value="Genomic_DNA"/>
</dbReference>
<evidence type="ECO:0000256" key="4">
    <source>
        <dbReference type="ARBA" id="ARBA00035186"/>
    </source>
</evidence>
<proteinExistence type="inferred from homology"/>
<dbReference type="PANTHER" id="PTHR47781:SF1">
    <property type="entry name" value="LARGE RIBOSOMAL SUBUNIT PROTEIN BL36B"/>
    <property type="match status" value="1"/>
</dbReference>
<gene>
    <name evidence="5 7" type="primary">rpmJ</name>
    <name evidence="7" type="ORF">GOSPT_104_00030</name>
</gene>
<dbReference type="HAMAP" id="MF_00251">
    <property type="entry name" value="Ribosomal_bL36"/>
    <property type="match status" value="1"/>
</dbReference>
<evidence type="ECO:0000313" key="7">
    <source>
        <dbReference type="EMBL" id="GAB40542.1"/>
    </source>
</evidence>
<dbReference type="eggNOG" id="COG0257">
    <property type="taxonomic scope" value="Bacteria"/>
</dbReference>
<dbReference type="NCBIfam" id="NF002021">
    <property type="entry name" value="PRK00831.1"/>
    <property type="match status" value="1"/>
</dbReference>
<name>H5U484_9ACTN</name>